<dbReference type="InterPro" id="IPR018905">
    <property type="entry name" value="A-galactase_NEW3"/>
</dbReference>
<dbReference type="PANTHER" id="PTHR39198:SF1">
    <property type="entry name" value="ALPHA-GALACTOSIDASE NEW3 DOMAIN-CONTAINING PROTEIN"/>
    <property type="match status" value="1"/>
</dbReference>
<feature type="domain" description="Alpha-galactosidase NEW3" evidence="3">
    <location>
        <begin position="172"/>
        <end position="225"/>
    </location>
</feature>
<gene>
    <name evidence="4" type="ORF">JCM21142_399</name>
</gene>
<proteinExistence type="predicted"/>
<dbReference type="eggNOG" id="COG1470">
    <property type="taxonomic scope" value="Bacteria"/>
</dbReference>
<dbReference type="AlphaFoldDB" id="W7Y1D9"/>
<sequence>MRRKSYLMLLSVLAMITMLSQPAHAEGDVEVYTANTKISVPPGESLSYKLQIINNSEQTKLCNLYITGIPRSWDYSLKSGAYSVKQIAVLPGEKQSVDLKVEVPLKVNKGNYPITVKAGEAQLPLVVNITQQGSNKTEFTTEQANMQGHSKADFSFKADLRNRTGEKQLYALRSNAPKGWRVTFKPNYKQATSVEIEPNASKDVTIEVKPPHSISAGTYQIPVKAVNNFSSAELELEVVIEGTYEMEVTTPTGLLSADITAGSTETIDLLVKNTGSSPLNKVKMSASKPSGWEVTFKPEEIEEIAAGKNASVKATIKAAKKSIAGDYLCNITAKVPEVTDKISFRMAVKTPAIWGWLGIVVIVGAIAGVAFLFRKYGRR</sequence>
<dbReference type="Pfam" id="PF10633">
    <property type="entry name" value="NPCBM_assoc"/>
    <property type="match status" value="2"/>
</dbReference>
<feature type="domain" description="Alpha-galactosidase NEW3" evidence="3">
    <location>
        <begin position="259"/>
        <end position="334"/>
    </location>
</feature>
<feature type="transmembrane region" description="Helical" evidence="1">
    <location>
        <begin position="353"/>
        <end position="373"/>
    </location>
</feature>
<dbReference type="PANTHER" id="PTHR39198">
    <property type="entry name" value="HYPOTHETICAL MEMBRANE PROTEIN, CONSERVED"/>
    <property type="match status" value="1"/>
</dbReference>
<dbReference type="EMBL" id="BAMD01000003">
    <property type="protein sequence ID" value="GAF01782.1"/>
    <property type="molecule type" value="Genomic_DNA"/>
</dbReference>
<organism evidence="4 5">
    <name type="scientific">Saccharicrinis fermentans DSM 9555 = JCM 21142</name>
    <dbReference type="NCBI Taxonomy" id="869213"/>
    <lineage>
        <taxon>Bacteria</taxon>
        <taxon>Pseudomonadati</taxon>
        <taxon>Bacteroidota</taxon>
        <taxon>Bacteroidia</taxon>
        <taxon>Marinilabiliales</taxon>
        <taxon>Marinilabiliaceae</taxon>
        <taxon>Saccharicrinis</taxon>
    </lineage>
</organism>
<name>W7Y1D9_9BACT</name>
<keyword evidence="1" id="KW-0812">Transmembrane</keyword>
<keyword evidence="2" id="KW-0732">Signal</keyword>
<keyword evidence="5" id="KW-1185">Reference proteome</keyword>
<evidence type="ECO:0000259" key="3">
    <source>
        <dbReference type="Pfam" id="PF10633"/>
    </source>
</evidence>
<reference evidence="4 5" key="1">
    <citation type="journal article" date="2014" name="Genome Announc.">
        <title>Draft Genome Sequence of Cytophaga fermentans JCM 21142T, a Facultative Anaerobe Isolated from Marine Mud.</title>
        <authorList>
            <person name="Starns D."/>
            <person name="Oshima K."/>
            <person name="Suda W."/>
            <person name="Iino T."/>
            <person name="Yuki M."/>
            <person name="Inoue J."/>
            <person name="Kitamura K."/>
            <person name="Iida T."/>
            <person name="Darby A."/>
            <person name="Hattori M."/>
            <person name="Ohkuma M."/>
        </authorList>
    </citation>
    <scope>NUCLEOTIDE SEQUENCE [LARGE SCALE GENOMIC DNA]</scope>
    <source>
        <strain evidence="4 5">JCM 21142</strain>
    </source>
</reference>
<feature type="signal peptide" evidence="2">
    <location>
        <begin position="1"/>
        <end position="25"/>
    </location>
</feature>
<evidence type="ECO:0000256" key="1">
    <source>
        <dbReference type="SAM" id="Phobius"/>
    </source>
</evidence>
<evidence type="ECO:0000256" key="2">
    <source>
        <dbReference type="SAM" id="SignalP"/>
    </source>
</evidence>
<dbReference type="STRING" id="869213.GCA_000517085_03604"/>
<dbReference type="Proteomes" id="UP000019402">
    <property type="component" value="Unassembled WGS sequence"/>
</dbReference>
<dbReference type="Gene3D" id="2.60.40.10">
    <property type="entry name" value="Immunoglobulins"/>
    <property type="match status" value="1"/>
</dbReference>
<dbReference type="InterPro" id="IPR013783">
    <property type="entry name" value="Ig-like_fold"/>
</dbReference>
<feature type="chain" id="PRO_5004906266" evidence="2">
    <location>
        <begin position="26"/>
        <end position="379"/>
    </location>
</feature>
<evidence type="ECO:0000313" key="4">
    <source>
        <dbReference type="EMBL" id="GAF01782.1"/>
    </source>
</evidence>
<accession>W7Y1D9</accession>
<keyword evidence="1" id="KW-0472">Membrane</keyword>
<comment type="caution">
    <text evidence="4">The sequence shown here is derived from an EMBL/GenBank/DDBJ whole genome shotgun (WGS) entry which is preliminary data.</text>
</comment>
<keyword evidence="1" id="KW-1133">Transmembrane helix</keyword>
<evidence type="ECO:0000313" key="5">
    <source>
        <dbReference type="Proteomes" id="UP000019402"/>
    </source>
</evidence>
<dbReference type="RefSeq" id="WP_044212004.1">
    <property type="nucleotide sequence ID" value="NZ_BAMD01000003.1"/>
</dbReference>
<protein>
    <submittedName>
        <fullName evidence="4">NPCBM-associated, NEW3 domain of alpha-galactosidase</fullName>
    </submittedName>
</protein>